<reference evidence="15" key="4">
    <citation type="submission" date="2019-07" db="EMBL/GenBank/DDBJ databases">
        <authorList>
            <person name="Seetharam A."/>
            <person name="Woodhouse M."/>
            <person name="Cannon E."/>
        </authorList>
    </citation>
    <scope>NUCLEOTIDE SEQUENCE [LARGE SCALE GENOMIC DNA]</scope>
    <source>
        <strain evidence="15">cv. B73</strain>
    </source>
</reference>
<dbReference type="HOGENOM" id="CLU_067693_1_0_1"/>
<evidence type="ECO:0007829" key="17">
    <source>
        <dbReference type="PeptideAtlas" id="B4FV00"/>
    </source>
</evidence>
<dbReference type="SMR" id="B4FV00"/>
<feature type="signal peptide" evidence="11">
    <location>
        <begin position="1"/>
        <end position="21"/>
    </location>
</feature>
<keyword evidence="17" id="KW-1267">Proteomics identification</keyword>
<evidence type="ECO:0000256" key="9">
    <source>
        <dbReference type="ARBA" id="ARBA00024686"/>
    </source>
</evidence>
<proteinExistence type="evidence at protein level"/>
<dbReference type="OrthoDB" id="286301at2759"/>
<dbReference type="InterPro" id="IPR000782">
    <property type="entry name" value="FAS1_domain"/>
</dbReference>
<reference evidence="15" key="5">
    <citation type="submission" date="2021-05" db="UniProtKB">
        <authorList>
            <consortium name="EnsemblPlants"/>
        </authorList>
    </citation>
    <scope>IDENTIFICATION</scope>
    <source>
        <strain evidence="15">cv. B73</strain>
    </source>
</reference>
<dbReference type="Pfam" id="PF02469">
    <property type="entry name" value="Fasciclin"/>
    <property type="match status" value="1"/>
</dbReference>
<comment type="function">
    <text evidence="9">May be a cell surface adhesion protein.</text>
</comment>
<dbReference type="GeneID" id="100285015"/>
<comment type="similarity">
    <text evidence="2">Belongs to the fasciclin-like AGP family.</text>
</comment>
<keyword evidence="5 11" id="KW-0732">Signal</keyword>
<evidence type="ECO:0000256" key="4">
    <source>
        <dbReference type="ARBA" id="ARBA00022622"/>
    </source>
</evidence>
<evidence type="ECO:0000256" key="10">
    <source>
        <dbReference type="SAM" id="MobiDB-lite"/>
    </source>
</evidence>
<keyword evidence="4" id="KW-0449">Lipoprotein</keyword>
<evidence type="ECO:0000256" key="6">
    <source>
        <dbReference type="ARBA" id="ARBA00022974"/>
    </source>
</evidence>
<dbReference type="PaxDb" id="4577-GRMZM2G051185_P01"/>
<protein>
    <submittedName>
        <fullName evidence="14">Fasciclin-like arabinogalactan protein 6</fullName>
    </submittedName>
</protein>
<dbReference type="ExpressionAtlas" id="B4FV00">
    <property type="expression patterns" value="baseline and differential"/>
</dbReference>
<evidence type="ECO:0000313" key="13">
    <source>
        <dbReference type="EMBL" id="ACF85943.1"/>
    </source>
</evidence>
<dbReference type="SUPFAM" id="SSF82153">
    <property type="entry name" value="FAS1 domain"/>
    <property type="match status" value="1"/>
</dbReference>
<dbReference type="GO" id="GO:0009834">
    <property type="term" value="P:plant-type secondary cell wall biogenesis"/>
    <property type="evidence" value="ECO:0000318"/>
    <property type="project" value="GO_Central"/>
</dbReference>
<dbReference type="Gene3D" id="2.30.180.10">
    <property type="entry name" value="FAS1 domain"/>
    <property type="match status" value="1"/>
</dbReference>
<evidence type="ECO:0000313" key="16">
    <source>
        <dbReference type="Proteomes" id="UP000007305"/>
    </source>
</evidence>
<reference evidence="14" key="3">
    <citation type="submission" date="2015-12" db="EMBL/GenBank/DDBJ databases">
        <title>Update maize B73 reference genome by single molecule sequencing technologies.</title>
        <authorList>
            <consortium name="Maize Genome Sequencing Project"/>
            <person name="Ware D."/>
        </authorList>
    </citation>
    <scope>NUCLEOTIDE SEQUENCE</scope>
    <source>
        <tissue evidence="14">Seedling</tissue>
    </source>
</reference>
<evidence type="ECO:0000256" key="5">
    <source>
        <dbReference type="ARBA" id="ARBA00022729"/>
    </source>
</evidence>
<keyword evidence="6" id="KW-0654">Proteoglycan</keyword>
<keyword evidence="8" id="KW-0325">Glycoprotein</keyword>
<evidence type="ECO:0000256" key="8">
    <source>
        <dbReference type="ARBA" id="ARBA00023180"/>
    </source>
</evidence>
<evidence type="ECO:0000256" key="2">
    <source>
        <dbReference type="ARBA" id="ARBA00007843"/>
    </source>
</evidence>
<reference evidence="16" key="2">
    <citation type="journal article" date="2009" name="Science">
        <title>The B73 maize genome: complexity, diversity, and dynamics.</title>
        <authorList>
            <person name="Schnable P.S."/>
            <person name="Ware D."/>
            <person name="Fulton R.S."/>
            <person name="Stein J.C."/>
            <person name="Wei F."/>
            <person name="Pasternak S."/>
            <person name="Liang C."/>
            <person name="Zhang J."/>
            <person name="Fulton L."/>
            <person name="Graves T.A."/>
            <person name="Minx P."/>
            <person name="Reily A.D."/>
            <person name="Courtney L."/>
            <person name="Kruchowski S.S."/>
            <person name="Tomlinson C."/>
            <person name="Strong C."/>
            <person name="Delehaunty K."/>
            <person name="Fronick C."/>
            <person name="Courtney B."/>
            <person name="Rock S.M."/>
            <person name="Belter E."/>
            <person name="Du F."/>
            <person name="Kim K."/>
            <person name="Abbott R.M."/>
            <person name="Cotton M."/>
            <person name="Levy A."/>
            <person name="Marchetto P."/>
            <person name="Ochoa K."/>
            <person name="Jackson S.M."/>
            <person name="Gillam B."/>
            <person name="Chen W."/>
            <person name="Yan L."/>
            <person name="Higginbotham J."/>
            <person name="Cardenas M."/>
            <person name="Waligorski J."/>
            <person name="Applebaum E."/>
            <person name="Phelps L."/>
            <person name="Falcone J."/>
            <person name="Kanchi K."/>
            <person name="Thane T."/>
            <person name="Scimone A."/>
            <person name="Thane N."/>
            <person name="Henke J."/>
            <person name="Wang T."/>
            <person name="Ruppert J."/>
            <person name="Shah N."/>
            <person name="Rotter K."/>
            <person name="Hodges J."/>
            <person name="Ingenthron E."/>
            <person name="Cordes M."/>
            <person name="Kohlberg S."/>
            <person name="Sgro J."/>
            <person name="Delgado B."/>
            <person name="Mead K."/>
            <person name="Chinwalla A."/>
            <person name="Leonard S."/>
            <person name="Crouse K."/>
            <person name="Collura K."/>
            <person name="Kudrna D."/>
            <person name="Currie J."/>
            <person name="He R."/>
            <person name="Angelova A."/>
            <person name="Rajasekar S."/>
            <person name="Mueller T."/>
            <person name="Lomeli R."/>
            <person name="Scara G."/>
            <person name="Ko A."/>
            <person name="Delaney K."/>
            <person name="Wissotski M."/>
            <person name="Lopez G."/>
            <person name="Campos D."/>
            <person name="Braidotti M."/>
            <person name="Ashley E."/>
            <person name="Golser W."/>
            <person name="Kim H."/>
            <person name="Lee S."/>
            <person name="Lin J."/>
            <person name="Dujmic Z."/>
            <person name="Kim W."/>
            <person name="Talag J."/>
            <person name="Zuccolo A."/>
            <person name="Fan C."/>
            <person name="Sebastian A."/>
            <person name="Kramer M."/>
            <person name="Spiegel L."/>
            <person name="Nascimento L."/>
            <person name="Zutavern T."/>
            <person name="Miller B."/>
            <person name="Ambroise C."/>
            <person name="Muller S."/>
            <person name="Spooner W."/>
            <person name="Narechania A."/>
            <person name="Ren L."/>
            <person name="Wei S."/>
            <person name="Kumari S."/>
            <person name="Faga B."/>
            <person name="Levy M.J."/>
            <person name="McMahan L."/>
            <person name="Van Buren P."/>
            <person name="Vaughn M.W."/>
            <person name="Ying K."/>
            <person name="Yeh C.-T."/>
            <person name="Emrich S.J."/>
            <person name="Jia Y."/>
            <person name="Kalyanaraman A."/>
            <person name="Hsia A.-P."/>
            <person name="Barbazuk W.B."/>
            <person name="Baucom R.S."/>
            <person name="Brutnell T.P."/>
            <person name="Carpita N.C."/>
            <person name="Chaparro C."/>
            <person name="Chia J.-M."/>
            <person name="Deragon J.-M."/>
            <person name="Estill J.C."/>
            <person name="Fu Y."/>
            <person name="Jeddeloh J.A."/>
            <person name="Han Y."/>
            <person name="Lee H."/>
            <person name="Li P."/>
            <person name="Lisch D.R."/>
            <person name="Liu S."/>
            <person name="Liu Z."/>
            <person name="Nagel D.H."/>
            <person name="McCann M.C."/>
            <person name="SanMiguel P."/>
            <person name="Myers A.M."/>
            <person name="Nettleton D."/>
            <person name="Nguyen J."/>
            <person name="Penning B.W."/>
            <person name="Ponnala L."/>
            <person name="Schneider K.L."/>
            <person name="Schwartz D.C."/>
            <person name="Sharma A."/>
            <person name="Soderlund C."/>
            <person name="Springer N.M."/>
            <person name="Sun Q."/>
            <person name="Wang H."/>
            <person name="Waterman M."/>
            <person name="Westerman R."/>
            <person name="Wolfgruber T.K."/>
            <person name="Yang L."/>
            <person name="Yu Y."/>
            <person name="Zhang L."/>
            <person name="Zhou S."/>
            <person name="Zhu Q."/>
            <person name="Bennetzen J.L."/>
            <person name="Dawe R.K."/>
            <person name="Jiang J."/>
            <person name="Jiang N."/>
            <person name="Presting G.G."/>
            <person name="Wessler S.R."/>
            <person name="Aluru S."/>
            <person name="Martienssen R.A."/>
            <person name="Clifton S.W."/>
            <person name="McCombie W.R."/>
            <person name="Wing R.A."/>
            <person name="Wilson R.K."/>
        </authorList>
    </citation>
    <scope>NUCLEOTIDE SEQUENCE [LARGE SCALE GENOMIC DNA]</scope>
    <source>
        <strain evidence="16">cv. B73</strain>
    </source>
</reference>
<dbReference type="Gramene" id="Zm00001eb203300_T001">
    <property type="protein sequence ID" value="Zm00001eb203300_P001"/>
    <property type="gene ID" value="Zm00001eb203300"/>
</dbReference>
<keyword evidence="3" id="KW-1003">Cell membrane</keyword>
<dbReference type="EnsemblPlants" id="Zm00001eb203300_T001">
    <property type="protein sequence ID" value="Zm00001eb203300_P001"/>
    <property type="gene ID" value="Zm00001eb203300"/>
</dbReference>
<feature type="domain" description="FAS1" evidence="12">
    <location>
        <begin position="40"/>
        <end position="186"/>
    </location>
</feature>
<dbReference type="EMBL" id="BT040938">
    <property type="protein sequence ID" value="ACF85943.1"/>
    <property type="molecule type" value="mRNA"/>
</dbReference>
<feature type="region of interest" description="Disordered" evidence="10">
    <location>
        <begin position="197"/>
        <end position="242"/>
    </location>
</feature>
<dbReference type="GO" id="GO:0005886">
    <property type="term" value="C:plasma membrane"/>
    <property type="evidence" value="ECO:0000318"/>
    <property type="project" value="GO_Central"/>
</dbReference>
<dbReference type="OMA" id="RGTAVWM"/>
<feature type="chain" id="PRO_5011203685" evidence="11">
    <location>
        <begin position="22"/>
        <end position="270"/>
    </location>
</feature>
<gene>
    <name evidence="15" type="primary">LOC100285015</name>
    <name evidence="14" type="ORF">ZEAMMB73_Zm00001d053288</name>
</gene>
<evidence type="ECO:0000256" key="3">
    <source>
        <dbReference type="ARBA" id="ARBA00022475"/>
    </source>
</evidence>
<evidence type="ECO:0000259" key="12">
    <source>
        <dbReference type="PROSITE" id="PS50213"/>
    </source>
</evidence>
<dbReference type="PANTHER" id="PTHR32077">
    <property type="entry name" value="FASCICLIN-LIKE ARABINOGALACTAN PROTEIN"/>
    <property type="match status" value="1"/>
</dbReference>
<name>B4FV00_MAIZE</name>
<accession>B4FV00</accession>
<keyword evidence="7" id="KW-0472">Membrane</keyword>
<evidence type="ECO:0000313" key="14">
    <source>
        <dbReference type="EMBL" id="AQK59191.1"/>
    </source>
</evidence>
<evidence type="ECO:0000256" key="1">
    <source>
        <dbReference type="ARBA" id="ARBA00004609"/>
    </source>
</evidence>
<dbReference type="AlphaFoldDB" id="B4FV00"/>
<evidence type="ECO:0000256" key="7">
    <source>
        <dbReference type="ARBA" id="ARBA00023136"/>
    </source>
</evidence>
<dbReference type="GO" id="GO:0098552">
    <property type="term" value="C:side of membrane"/>
    <property type="evidence" value="ECO:0007669"/>
    <property type="project" value="UniProtKB-KW"/>
</dbReference>
<keyword evidence="4" id="KW-0336">GPI-anchor</keyword>
<reference evidence="13" key="1">
    <citation type="journal article" date="2009" name="PLoS Genet.">
        <title>Sequencing, mapping, and analysis of 27,455 maize full-length cDNAs.</title>
        <authorList>
            <person name="Soderlund C."/>
            <person name="Descour A."/>
            <person name="Kudrna D."/>
            <person name="Bomhoff M."/>
            <person name="Boyd L."/>
            <person name="Currie J."/>
            <person name="Angelova A."/>
            <person name="Collura K."/>
            <person name="Wissotski M."/>
            <person name="Ashley E."/>
            <person name="Morrow D."/>
            <person name="Fernandes J."/>
            <person name="Walbot V."/>
            <person name="Yu Y."/>
        </authorList>
    </citation>
    <scope>NUCLEOTIDE SEQUENCE</scope>
    <source>
        <strain evidence="13">B73</strain>
    </source>
</reference>
<dbReference type="PANTHER" id="PTHR32077:SF87">
    <property type="entry name" value="OS02G0308400 PROTEIN"/>
    <property type="match status" value="1"/>
</dbReference>
<dbReference type="RefSeq" id="NP_001353640.1">
    <property type="nucleotide sequence ID" value="NM_001366711.1"/>
</dbReference>
<dbReference type="eggNOG" id="ENOG502R770">
    <property type="taxonomic scope" value="Eukaryota"/>
</dbReference>
<comment type="subcellular location">
    <subcellularLocation>
        <location evidence="1">Cell membrane</location>
        <topology evidence="1">Lipid-anchor</topology>
        <topology evidence="1">GPI-anchor</topology>
    </subcellularLocation>
</comment>
<dbReference type="EMBL" id="CM000780">
    <property type="protein sequence ID" value="AQK59191.1"/>
    <property type="molecule type" value="Genomic_DNA"/>
</dbReference>
<dbReference type="Proteomes" id="UP000007305">
    <property type="component" value="Chromosome 4"/>
</dbReference>
<organism evidence="13">
    <name type="scientific">Zea mays</name>
    <name type="common">Maize</name>
    <dbReference type="NCBI Taxonomy" id="4577"/>
    <lineage>
        <taxon>Eukaryota</taxon>
        <taxon>Viridiplantae</taxon>
        <taxon>Streptophyta</taxon>
        <taxon>Embryophyta</taxon>
        <taxon>Tracheophyta</taxon>
        <taxon>Spermatophyta</taxon>
        <taxon>Magnoliopsida</taxon>
        <taxon>Liliopsida</taxon>
        <taxon>Poales</taxon>
        <taxon>Poaceae</taxon>
        <taxon>PACMAD clade</taxon>
        <taxon>Panicoideae</taxon>
        <taxon>Andropogonodae</taxon>
        <taxon>Andropogoneae</taxon>
        <taxon>Tripsacinae</taxon>
        <taxon>Zea</taxon>
    </lineage>
</organism>
<dbReference type="FunFam" id="2.30.180.10:FF:000006">
    <property type="entry name" value="Fasciclin-like arabinogalactan protein 11"/>
    <property type="match status" value="1"/>
</dbReference>
<dbReference type="InterPro" id="IPR036378">
    <property type="entry name" value="FAS1_dom_sf"/>
</dbReference>
<evidence type="ECO:0000256" key="11">
    <source>
        <dbReference type="SAM" id="SignalP"/>
    </source>
</evidence>
<dbReference type="InterPro" id="IPR045003">
    <property type="entry name" value="FLA_A"/>
</dbReference>
<dbReference type="STRING" id="4577.B4FV00"/>
<dbReference type="SMART" id="SM00554">
    <property type="entry name" value="FAS1"/>
    <property type="match status" value="1"/>
</dbReference>
<dbReference type="PROSITE" id="PS50213">
    <property type="entry name" value="FAS1"/>
    <property type="match status" value="1"/>
</dbReference>
<sequence length="270" mass="27711">MACHTVIPLLLFLPSLLAAAADDVAPAPAPAPAAPPEPTNNNLTSILENGGQYTTLLRLLNATRITEQISSQLKNSYDGLTFFAPNDNAFAKLKAAGTLNALADQDQIQLLLYHVLPRYYSLATFQTASNPLHTEASGPAGMYSVNVTASTTNPLVNLSTGVVDVPISSTLFARFPFAVYSVDSVLLPPQLFHTASSAPAPGQSAEAPVPGKAAPGHKGGVPKSGDDVPAQPSAAVDGAQDTSVAADGRGSAAWMTPVVVLGGMALLLCA</sequence>
<evidence type="ECO:0000313" key="15">
    <source>
        <dbReference type="EnsemblPlants" id="Zm00001eb203300_P001"/>
    </source>
</evidence>
<keyword evidence="16" id="KW-1185">Reference proteome</keyword>